<reference evidence="2 3" key="1">
    <citation type="submission" date="2023-10" db="EMBL/GenBank/DDBJ databases">
        <title>Virgibacillus soli CC-YMP-6 genome.</title>
        <authorList>
            <person name="Miliotis G."/>
            <person name="Sengupta P."/>
            <person name="Hameed A."/>
            <person name="Chuvochina M."/>
            <person name="Mcdonagh F."/>
            <person name="Simpson A.C."/>
            <person name="Singh N.K."/>
            <person name="Rekha P.D."/>
            <person name="Raman K."/>
            <person name="Hugenholtz P."/>
            <person name="Venkateswaran K."/>
        </authorList>
    </citation>
    <scope>NUCLEOTIDE SEQUENCE [LARGE SCALE GENOMIC DNA]</scope>
    <source>
        <strain evidence="2 3">CC-YMP-6</strain>
    </source>
</reference>
<evidence type="ECO:0000313" key="3">
    <source>
        <dbReference type="Proteomes" id="UP001275315"/>
    </source>
</evidence>
<keyword evidence="3" id="KW-1185">Reference proteome</keyword>
<dbReference type="InterPro" id="IPR047951">
    <property type="entry name" value="Transpos_ISL3"/>
</dbReference>
<proteinExistence type="predicted"/>
<protein>
    <submittedName>
        <fullName evidence="2">Transposase</fullName>
    </submittedName>
</protein>
<gene>
    <name evidence="2" type="ORF">RWD45_16750</name>
</gene>
<dbReference type="PANTHER" id="PTHR33498:SF1">
    <property type="entry name" value="TRANSPOSASE FOR INSERTION SEQUENCE ELEMENT IS1557"/>
    <property type="match status" value="1"/>
</dbReference>
<feature type="domain" description="Transposase IS204/IS1001/IS1096/IS1165 DDE" evidence="1">
    <location>
        <begin position="5"/>
        <end position="64"/>
    </location>
</feature>
<accession>A0ABU5CUL0</accession>
<dbReference type="Proteomes" id="UP001275315">
    <property type="component" value="Unassembled WGS sequence"/>
</dbReference>
<evidence type="ECO:0000313" key="2">
    <source>
        <dbReference type="EMBL" id="MDY0409925.1"/>
    </source>
</evidence>
<organism evidence="2 3">
    <name type="scientific">Paracerasibacillus soli</name>
    <dbReference type="NCBI Taxonomy" id="480284"/>
    <lineage>
        <taxon>Bacteria</taxon>
        <taxon>Bacillati</taxon>
        <taxon>Bacillota</taxon>
        <taxon>Bacilli</taxon>
        <taxon>Bacillales</taxon>
        <taxon>Bacillaceae</taxon>
        <taxon>Paracerasibacillus</taxon>
    </lineage>
</organism>
<dbReference type="Pfam" id="PF01610">
    <property type="entry name" value="DDE_Tnp_ISL3"/>
    <property type="match status" value="1"/>
</dbReference>
<dbReference type="EMBL" id="JAWDIQ010000003">
    <property type="protein sequence ID" value="MDY0409925.1"/>
    <property type="molecule type" value="Genomic_DNA"/>
</dbReference>
<name>A0ABU5CUL0_9BACI</name>
<sequence length="97" mass="11564">MANYQRRDLKKVETVTIDMNAGYVNVIQEVFPQAKIIIDRFHLVQLISRAMNMTRVRVMNSLRIKWGRYEKIPPFKKILATIIEIQRGFILYRIQVL</sequence>
<dbReference type="RefSeq" id="WP_320381509.1">
    <property type="nucleotide sequence ID" value="NZ_JAWDIQ010000003.1"/>
</dbReference>
<dbReference type="InterPro" id="IPR002560">
    <property type="entry name" value="Transposase_DDE"/>
</dbReference>
<comment type="caution">
    <text evidence="2">The sequence shown here is derived from an EMBL/GenBank/DDBJ whole genome shotgun (WGS) entry which is preliminary data.</text>
</comment>
<evidence type="ECO:0000259" key="1">
    <source>
        <dbReference type="Pfam" id="PF01610"/>
    </source>
</evidence>
<dbReference type="PANTHER" id="PTHR33498">
    <property type="entry name" value="TRANSPOSASE FOR INSERTION SEQUENCE ELEMENT IS1557"/>
    <property type="match status" value="1"/>
</dbReference>